<evidence type="ECO:0000256" key="1">
    <source>
        <dbReference type="ARBA" id="ARBA00022801"/>
    </source>
</evidence>
<keyword evidence="3" id="KW-1185">Reference proteome</keyword>
<evidence type="ECO:0000313" key="3">
    <source>
        <dbReference type="Proteomes" id="UP001589833"/>
    </source>
</evidence>
<proteinExistence type="predicted"/>
<dbReference type="InterPro" id="IPR023214">
    <property type="entry name" value="HAD_sf"/>
</dbReference>
<dbReference type="SUPFAM" id="SSF56784">
    <property type="entry name" value="HAD-like"/>
    <property type="match status" value="1"/>
</dbReference>
<dbReference type="RefSeq" id="WP_273847227.1">
    <property type="nucleotide sequence ID" value="NZ_JAQQWT010000024.1"/>
</dbReference>
<gene>
    <name evidence="2" type="ORF">ACFFH4_14725</name>
</gene>
<dbReference type="PANTHER" id="PTHR43316:SF3">
    <property type="entry name" value="HALOACID DEHALOGENASE, TYPE II (AFU_ORTHOLOGUE AFUA_2G07750)-RELATED"/>
    <property type="match status" value="1"/>
</dbReference>
<dbReference type="Gene3D" id="3.40.50.1000">
    <property type="entry name" value="HAD superfamily/HAD-like"/>
    <property type="match status" value="1"/>
</dbReference>
<dbReference type="Pfam" id="PF13419">
    <property type="entry name" value="HAD_2"/>
    <property type="match status" value="1"/>
</dbReference>
<dbReference type="EC" id="3.1.3.-" evidence="2"/>
<dbReference type="Proteomes" id="UP001589833">
    <property type="component" value="Unassembled WGS sequence"/>
</dbReference>
<dbReference type="InterPro" id="IPR051540">
    <property type="entry name" value="S-2-haloacid_dehalogenase"/>
</dbReference>
<dbReference type="InterPro" id="IPR041492">
    <property type="entry name" value="HAD_2"/>
</dbReference>
<dbReference type="InterPro" id="IPR036412">
    <property type="entry name" value="HAD-like_sf"/>
</dbReference>
<name>A0ABV6NJH0_9BACI</name>
<dbReference type="SFLD" id="SFLDS00003">
    <property type="entry name" value="Haloacid_Dehalogenase"/>
    <property type="match status" value="1"/>
</dbReference>
<keyword evidence="1 2" id="KW-0378">Hydrolase</keyword>
<dbReference type="NCBIfam" id="TIGR01549">
    <property type="entry name" value="HAD-SF-IA-v1"/>
    <property type="match status" value="1"/>
</dbReference>
<dbReference type="InterPro" id="IPR006439">
    <property type="entry name" value="HAD-SF_hydro_IA"/>
</dbReference>
<protein>
    <submittedName>
        <fullName evidence="2">HAD family hydrolase</fullName>
        <ecNumber evidence="2">3.1.3.-</ecNumber>
    </submittedName>
</protein>
<reference evidence="2 3" key="1">
    <citation type="submission" date="2024-09" db="EMBL/GenBank/DDBJ databases">
        <authorList>
            <person name="Sun Q."/>
            <person name="Mori K."/>
        </authorList>
    </citation>
    <scope>NUCLEOTIDE SEQUENCE [LARGE SCALE GENOMIC DNA]</scope>
    <source>
        <strain evidence="2 3">NCAIM B.02301</strain>
    </source>
</reference>
<evidence type="ECO:0000313" key="2">
    <source>
        <dbReference type="EMBL" id="MFC0560288.1"/>
    </source>
</evidence>
<dbReference type="PANTHER" id="PTHR43316">
    <property type="entry name" value="HYDROLASE, HALOACID DELAHOGENASE-RELATED"/>
    <property type="match status" value="1"/>
</dbReference>
<dbReference type="GO" id="GO:0016787">
    <property type="term" value="F:hydrolase activity"/>
    <property type="evidence" value="ECO:0007669"/>
    <property type="project" value="UniProtKB-KW"/>
</dbReference>
<dbReference type="SFLD" id="SFLDG01129">
    <property type="entry name" value="C1.5:_HAD__Beta-PGM__Phosphata"/>
    <property type="match status" value="1"/>
</dbReference>
<sequence length="241" mass="27695">MLAKALLFDLDGTLLPMDTDQFIKHYIAELAKRMESLMDPNEFVKALLTGTAAMIKNRESTKTNEQVFEETFLPLTSLQKEEIWPVLDDFYESIFPTFSHLTKPTKLAKQVVEEAIKQGYKVAVATNPLFPKSAIYHRLTWAEIDELPFELVTVYENMAFTKPHQEYYQEISNRLSVTPEECMMIGNDKQEDMVASSIGMKTFLVEGHVIDRGEPSFLIDDYGTLEDLYNKLKKQEGLFSK</sequence>
<dbReference type="PRINTS" id="PR00413">
    <property type="entry name" value="HADHALOGNASE"/>
</dbReference>
<comment type="caution">
    <text evidence="2">The sequence shown here is derived from an EMBL/GenBank/DDBJ whole genome shotgun (WGS) entry which is preliminary data.</text>
</comment>
<accession>A0ABV6NJH0</accession>
<organism evidence="2 3">
    <name type="scientific">Halalkalibacter alkalisediminis</name>
    <dbReference type="NCBI Taxonomy" id="935616"/>
    <lineage>
        <taxon>Bacteria</taxon>
        <taxon>Bacillati</taxon>
        <taxon>Bacillota</taxon>
        <taxon>Bacilli</taxon>
        <taxon>Bacillales</taxon>
        <taxon>Bacillaceae</taxon>
        <taxon>Halalkalibacter</taxon>
    </lineage>
</organism>
<dbReference type="EMBL" id="JBHLTR010000021">
    <property type="protein sequence ID" value="MFC0560288.1"/>
    <property type="molecule type" value="Genomic_DNA"/>
</dbReference>